<dbReference type="InterPro" id="IPR050708">
    <property type="entry name" value="T6SS_VgrG/RHS"/>
</dbReference>
<comment type="caution">
    <text evidence="3">The sequence shown here is derived from an EMBL/GenBank/DDBJ whole genome shotgun (WGS) entry which is preliminary data.</text>
</comment>
<protein>
    <submittedName>
        <fullName evidence="3">YD repeat-containing protein</fullName>
    </submittedName>
</protein>
<gene>
    <name evidence="3" type="ORF">HNP92_002030</name>
</gene>
<dbReference type="EMBL" id="JACHEC010000013">
    <property type="protein sequence ID" value="MBB6402702.1"/>
    <property type="molecule type" value="Genomic_DNA"/>
</dbReference>
<dbReference type="PANTHER" id="PTHR32305:SF15">
    <property type="entry name" value="PROTEIN RHSA-RELATED"/>
    <property type="match status" value="1"/>
</dbReference>
<dbReference type="PANTHER" id="PTHR32305">
    <property type="match status" value="1"/>
</dbReference>
<dbReference type="InterPro" id="IPR056823">
    <property type="entry name" value="TEN-like_YD-shell"/>
</dbReference>
<name>A0A7J9S7C9_METMI</name>
<evidence type="ECO:0000313" key="4">
    <source>
        <dbReference type="Proteomes" id="UP000536195"/>
    </source>
</evidence>
<feature type="non-terminal residue" evidence="3">
    <location>
        <position position="1"/>
    </location>
</feature>
<dbReference type="AlphaFoldDB" id="A0A7J9S7C9"/>
<keyword evidence="1" id="KW-0677">Repeat</keyword>
<evidence type="ECO:0000259" key="2">
    <source>
        <dbReference type="Pfam" id="PF25023"/>
    </source>
</evidence>
<proteinExistence type="predicted"/>
<accession>A0A7J9S7C9</accession>
<reference evidence="3 4" key="1">
    <citation type="submission" date="2020-08" db="EMBL/GenBank/DDBJ databases">
        <title>Genomic Encyclopedia of Type Strains, Phase IV (KMG-V): Genome sequencing to study the core and pangenomes of soil and plant-associated prokaryotes.</title>
        <authorList>
            <person name="Whitman W."/>
        </authorList>
    </citation>
    <scope>NUCLEOTIDE SEQUENCE [LARGE SCALE GENOMIC DNA]</scope>
    <source>
        <strain evidence="3 4">C11</strain>
    </source>
</reference>
<evidence type="ECO:0000313" key="3">
    <source>
        <dbReference type="EMBL" id="MBB6402702.1"/>
    </source>
</evidence>
<organism evidence="3 4">
    <name type="scientific">Methanococcus maripaludis</name>
    <name type="common">Methanococcus deltae</name>
    <dbReference type="NCBI Taxonomy" id="39152"/>
    <lineage>
        <taxon>Archaea</taxon>
        <taxon>Methanobacteriati</taxon>
        <taxon>Methanobacteriota</taxon>
        <taxon>Methanomada group</taxon>
        <taxon>Methanococci</taxon>
        <taxon>Methanococcales</taxon>
        <taxon>Methanococcaceae</taxon>
        <taxon>Methanococcus</taxon>
    </lineage>
</organism>
<dbReference type="Proteomes" id="UP000536195">
    <property type="component" value="Unassembled WGS sequence"/>
</dbReference>
<feature type="domain" description="Teneurin-like YD-shell" evidence="2">
    <location>
        <begin position="185"/>
        <end position="364"/>
    </location>
</feature>
<sequence>ENETYITAYYYDTSNNLIEIAAGQNKAIPPKSVYFTYDSLGRKIAMNDPDMGNWTYGYDLNGNLITQSDSRCISTYLTYDSLNRVTSINYPNDDDVSYMYDLEYNGTLSEVTKGNVSSSYTYDTRYRVTNETVGLDGVDYTTSYNYDSMDRVTKITYPDSTIVDLTYNAQSLLESIDGIIDNIDYNARNQITEKELSNGVVTTYIYDTEKLLLQRLYTDGLQDLVYDFDNVGNILEINDNVMNSVKTYGYDDLDRLTSAGMAVNSTNTYQREFSYDQYGCILEVDENGTTISDYGYSETPFHAPTSYNGDNLTYDSNGNLIEDGEFTYIYNDANQISEVRYKDNNSLVEKYWYDSEGRRIKKENSA</sequence>
<evidence type="ECO:0000256" key="1">
    <source>
        <dbReference type="ARBA" id="ARBA00022737"/>
    </source>
</evidence>
<dbReference type="Pfam" id="PF25023">
    <property type="entry name" value="TEN_YD-shell"/>
    <property type="match status" value="1"/>
</dbReference>
<dbReference type="Gene3D" id="2.180.10.10">
    <property type="entry name" value="RHS repeat-associated core"/>
    <property type="match status" value="1"/>
</dbReference>
<feature type="non-terminal residue" evidence="3">
    <location>
        <position position="366"/>
    </location>
</feature>